<evidence type="ECO:0000256" key="1">
    <source>
        <dbReference type="ARBA" id="ARBA00006739"/>
    </source>
</evidence>
<dbReference type="Pfam" id="PF00535">
    <property type="entry name" value="Glycos_transf_2"/>
    <property type="match status" value="1"/>
</dbReference>
<dbReference type="CDD" id="cd04186">
    <property type="entry name" value="GT_2_like_c"/>
    <property type="match status" value="1"/>
</dbReference>
<dbReference type="SUPFAM" id="SSF53448">
    <property type="entry name" value="Nucleotide-diphospho-sugar transferases"/>
    <property type="match status" value="1"/>
</dbReference>
<dbReference type="InterPro" id="IPR029044">
    <property type="entry name" value="Nucleotide-diphossugar_trans"/>
</dbReference>
<evidence type="ECO:0000256" key="3">
    <source>
        <dbReference type="ARBA" id="ARBA00022679"/>
    </source>
</evidence>
<dbReference type="GO" id="GO:0016757">
    <property type="term" value="F:glycosyltransferase activity"/>
    <property type="evidence" value="ECO:0007669"/>
    <property type="project" value="UniProtKB-KW"/>
</dbReference>
<evidence type="ECO:0000313" key="5">
    <source>
        <dbReference type="EMBL" id="HET21983.1"/>
    </source>
</evidence>
<dbReference type="PANTHER" id="PTHR43179">
    <property type="entry name" value="RHAMNOSYLTRANSFERASE WBBL"/>
    <property type="match status" value="1"/>
</dbReference>
<reference evidence="5" key="1">
    <citation type="journal article" date="2020" name="mSystems">
        <title>Genome- and Community-Level Interaction Insights into Carbon Utilization and Element Cycling Functions of Hydrothermarchaeota in Hydrothermal Sediment.</title>
        <authorList>
            <person name="Zhou Z."/>
            <person name="Liu Y."/>
            <person name="Xu W."/>
            <person name="Pan J."/>
            <person name="Luo Z.H."/>
            <person name="Li M."/>
        </authorList>
    </citation>
    <scope>NUCLEOTIDE SEQUENCE [LARGE SCALE GENOMIC DNA]</scope>
    <source>
        <strain evidence="5">SpSt-12</strain>
    </source>
</reference>
<organism evidence="5">
    <name type="scientific">Archaeoglobus fulgidus</name>
    <dbReference type="NCBI Taxonomy" id="2234"/>
    <lineage>
        <taxon>Archaea</taxon>
        <taxon>Methanobacteriati</taxon>
        <taxon>Methanobacteriota</taxon>
        <taxon>Archaeoglobi</taxon>
        <taxon>Archaeoglobales</taxon>
        <taxon>Archaeoglobaceae</taxon>
        <taxon>Archaeoglobus</taxon>
    </lineage>
</organism>
<name>A0A7C2SFF7_ARCFL</name>
<proteinExistence type="inferred from homology"/>
<keyword evidence="2" id="KW-0328">Glycosyltransferase</keyword>
<dbReference type="AlphaFoldDB" id="A0A7C2SFF7"/>
<dbReference type="EMBL" id="DSCQ01000105">
    <property type="protein sequence ID" value="HET21983.1"/>
    <property type="molecule type" value="Genomic_DNA"/>
</dbReference>
<evidence type="ECO:0000256" key="2">
    <source>
        <dbReference type="ARBA" id="ARBA00022676"/>
    </source>
</evidence>
<dbReference type="InterPro" id="IPR001173">
    <property type="entry name" value="Glyco_trans_2-like"/>
</dbReference>
<gene>
    <name evidence="5" type="ORF">ENN70_08020</name>
</gene>
<keyword evidence="3 5" id="KW-0808">Transferase</keyword>
<comment type="caution">
    <text evidence="5">The sequence shown here is derived from an EMBL/GenBank/DDBJ whole genome shotgun (WGS) entry which is preliminary data.</text>
</comment>
<dbReference type="PANTHER" id="PTHR43179:SF12">
    <property type="entry name" value="GALACTOFURANOSYLTRANSFERASE GLFT2"/>
    <property type="match status" value="1"/>
</dbReference>
<feature type="domain" description="Glycosyltransferase 2-like" evidence="4">
    <location>
        <begin position="5"/>
        <end position="175"/>
    </location>
</feature>
<dbReference type="Gene3D" id="3.90.550.10">
    <property type="entry name" value="Spore Coat Polysaccharide Biosynthesis Protein SpsA, Chain A"/>
    <property type="match status" value="1"/>
</dbReference>
<accession>A0A7C2SFF7</accession>
<comment type="similarity">
    <text evidence="1">Belongs to the glycosyltransferase 2 family.</text>
</comment>
<evidence type="ECO:0000259" key="4">
    <source>
        <dbReference type="Pfam" id="PF00535"/>
    </source>
</evidence>
<sequence>MRATFVVVNYNGEKFIARCLESISRQSYRNFEVVVVDNGSNDGSLKIVNNFADKLEMEVIRNSENLGFAKAANQGIRRADSEIIALVNNDAFLDEKWLEEIIKACNNDSSAGIFASKILFPDGRINSAGHVIYRGLAVMERGFFEKDFGQYDFDCYVAGACAAAAAYRREMLEETGLFDEDYFMYNEDVDLSLRAILLGWKVRFVHKAVAWHFHSASTGFLSDFSVYYNSRNWVWSILKNIPTKVLLKEMPFFILRNFTSMVYFCSKGRFSILKSKFDALRGIRKVLKKRRELQKRRKFEKFEEYIDGFGWGGSECLVI</sequence>
<protein>
    <submittedName>
        <fullName evidence="5">Glycosyltransferase family 2 protein</fullName>
    </submittedName>
</protein>